<comment type="caution">
    <text evidence="2">The sequence shown here is derived from an EMBL/GenBank/DDBJ whole genome shotgun (WGS) entry which is preliminary data.</text>
</comment>
<gene>
    <name evidence="2" type="ORF">Tci_029395</name>
</gene>
<sequence>MWLAGAEHGLVSQWGVSIETPRSALLGLLTALSSSKAKGSILDVLRCVLAIPLQVLDFFQCHISCLNPFVDVRLSYFTMACRAYGGKPTLSLFRSLFTLRACPLFGSVGLLLGGFSLAFGYLDQWSGDDFERLPLILGESSCDMALSPVFTWRHTRFIGSLASSEEGEDVDPFLLSYFFYLFNLAMFVVAMVFTYLEYLLCNNEAQESHDILSGLYHSEAQRQMDGLFLNELANFHDVSTLKFTISSTMLNREALSLSAEVLRLRSEVFDLKSRRSKSATTIARMEAKLLGVVGRSSVGEAALVRDLKIENKKLLEEKEDIMLVTEASLKTELERKAMLVIRAQALEEVVGMGVSLQFEAIKDYDLDAVEEPPSIPLCKSSGVVPYSSPFI</sequence>
<evidence type="ECO:0000313" key="2">
    <source>
        <dbReference type="EMBL" id="GEU57417.1"/>
    </source>
</evidence>
<dbReference type="EMBL" id="BKCJ010003827">
    <property type="protein sequence ID" value="GEU57417.1"/>
    <property type="molecule type" value="Genomic_DNA"/>
</dbReference>
<reference evidence="2" key="1">
    <citation type="journal article" date="2019" name="Sci. Rep.">
        <title>Draft genome of Tanacetum cinerariifolium, the natural source of mosquito coil.</title>
        <authorList>
            <person name="Yamashiro T."/>
            <person name="Shiraishi A."/>
            <person name="Satake H."/>
            <person name="Nakayama K."/>
        </authorList>
    </citation>
    <scope>NUCLEOTIDE SEQUENCE</scope>
</reference>
<accession>A0A6L2L9A1</accession>
<protein>
    <submittedName>
        <fullName evidence="2">Uncharacterized protein</fullName>
    </submittedName>
</protein>
<organism evidence="2">
    <name type="scientific">Tanacetum cinerariifolium</name>
    <name type="common">Dalmatian daisy</name>
    <name type="synonym">Chrysanthemum cinerariifolium</name>
    <dbReference type="NCBI Taxonomy" id="118510"/>
    <lineage>
        <taxon>Eukaryota</taxon>
        <taxon>Viridiplantae</taxon>
        <taxon>Streptophyta</taxon>
        <taxon>Embryophyta</taxon>
        <taxon>Tracheophyta</taxon>
        <taxon>Spermatophyta</taxon>
        <taxon>Magnoliopsida</taxon>
        <taxon>eudicotyledons</taxon>
        <taxon>Gunneridae</taxon>
        <taxon>Pentapetalae</taxon>
        <taxon>asterids</taxon>
        <taxon>campanulids</taxon>
        <taxon>Asterales</taxon>
        <taxon>Asteraceae</taxon>
        <taxon>Asteroideae</taxon>
        <taxon>Anthemideae</taxon>
        <taxon>Anthemidinae</taxon>
        <taxon>Tanacetum</taxon>
    </lineage>
</organism>
<name>A0A6L2L9A1_TANCI</name>
<proteinExistence type="predicted"/>
<keyword evidence="1" id="KW-0812">Transmembrane</keyword>
<keyword evidence="1" id="KW-0472">Membrane</keyword>
<evidence type="ECO:0000256" key="1">
    <source>
        <dbReference type="SAM" id="Phobius"/>
    </source>
</evidence>
<feature type="transmembrane region" description="Helical" evidence="1">
    <location>
        <begin position="177"/>
        <end position="196"/>
    </location>
</feature>
<keyword evidence="1" id="KW-1133">Transmembrane helix</keyword>
<feature type="transmembrane region" description="Helical" evidence="1">
    <location>
        <begin position="101"/>
        <end position="122"/>
    </location>
</feature>
<dbReference type="AlphaFoldDB" id="A0A6L2L9A1"/>